<dbReference type="Pfam" id="PF00753">
    <property type="entry name" value="Lactamase_B"/>
    <property type="match status" value="1"/>
</dbReference>
<keyword evidence="3" id="KW-1185">Reference proteome</keyword>
<dbReference type="InterPro" id="IPR001279">
    <property type="entry name" value="Metallo-B-lactamas"/>
</dbReference>
<dbReference type="PANTHER" id="PTHR23131:SF4">
    <property type="entry name" value="METALLO-BETA-LACTAMASE SUPERFAMILY POTEIN"/>
    <property type="match status" value="1"/>
</dbReference>
<dbReference type="SUPFAM" id="SSF56281">
    <property type="entry name" value="Metallo-hydrolase/oxidoreductase"/>
    <property type="match status" value="1"/>
</dbReference>
<dbReference type="PANTHER" id="PTHR23131">
    <property type="entry name" value="ENDORIBONUCLEASE LACTB2"/>
    <property type="match status" value="1"/>
</dbReference>
<protein>
    <submittedName>
        <fullName evidence="2">MBL fold metallo-hydrolase</fullName>
    </submittedName>
</protein>
<dbReference type="EMBL" id="CP137624">
    <property type="protein sequence ID" value="WPK13144.1"/>
    <property type="molecule type" value="Genomic_DNA"/>
</dbReference>
<dbReference type="SMART" id="SM00849">
    <property type="entry name" value="Lactamase_B"/>
    <property type="match status" value="1"/>
</dbReference>
<sequence>MEPIINTGNKKVYPMIYKPSPNSPDSINCFLLEDAYSLTLIDAGIGHPHYKQFFKEQLAAYGFQINDISQILLTHHHNDHTGMVNDILACKNIPVYASDKAVPRLSFEKDFLYQKIAFFEHLYTAYGVRHMEAAVKRMAKLQSTYEQYEHLKIQTIIQPLTQDSILGDFHIHYFPGHSPDSIAFYDKATKWLFAGDIIFSQGIPNALVDFDEQGAMLPTVQQQQSSFHTLQSFELSHVFAGHQPSFTNAKEVIEQSLRRMELKWQRIEQVLQQGMQTGYQLAQAVYGAKLEQAFIFVMSDIIGYTHYGEMQNKVSINKENEAWLFSERER</sequence>
<evidence type="ECO:0000259" key="1">
    <source>
        <dbReference type="SMART" id="SM00849"/>
    </source>
</evidence>
<gene>
    <name evidence="2" type="ORF">R6U77_05500</name>
</gene>
<feature type="domain" description="Metallo-beta-lactamase" evidence="1">
    <location>
        <begin position="26"/>
        <end position="242"/>
    </location>
</feature>
<name>A0ABZ0S1L7_9BACI</name>
<accession>A0ABZ0S1L7</accession>
<dbReference type="RefSeq" id="WP_319837745.1">
    <property type="nucleotide sequence ID" value="NZ_CP137624.1"/>
</dbReference>
<reference evidence="2 3" key="1">
    <citation type="submission" date="2023-09" db="EMBL/GenBank/DDBJ databases">
        <authorList>
            <person name="Page C.A."/>
            <person name="Perez-Diaz I.M."/>
        </authorList>
    </citation>
    <scope>NUCLEOTIDE SEQUENCE [LARGE SCALE GENOMIC DNA]</scope>
    <source>
        <strain evidence="2 3">Ll15</strain>
    </source>
</reference>
<evidence type="ECO:0000313" key="3">
    <source>
        <dbReference type="Proteomes" id="UP001322664"/>
    </source>
</evidence>
<dbReference type="InterPro" id="IPR050662">
    <property type="entry name" value="Sec-metab_biosynth-thioest"/>
</dbReference>
<dbReference type="Proteomes" id="UP001322664">
    <property type="component" value="Chromosome"/>
</dbReference>
<proteinExistence type="predicted"/>
<dbReference type="InterPro" id="IPR036866">
    <property type="entry name" value="RibonucZ/Hydroxyglut_hydro"/>
</dbReference>
<organism evidence="2 3">
    <name type="scientific">Lysinibacillus louembei</name>
    <dbReference type="NCBI Taxonomy" id="1470088"/>
    <lineage>
        <taxon>Bacteria</taxon>
        <taxon>Bacillati</taxon>
        <taxon>Bacillota</taxon>
        <taxon>Bacilli</taxon>
        <taxon>Bacillales</taxon>
        <taxon>Bacillaceae</taxon>
        <taxon>Lysinibacillus</taxon>
    </lineage>
</organism>
<dbReference type="Gene3D" id="3.60.15.10">
    <property type="entry name" value="Ribonuclease Z/Hydroxyacylglutathione hydrolase-like"/>
    <property type="match status" value="1"/>
</dbReference>
<evidence type="ECO:0000313" key="2">
    <source>
        <dbReference type="EMBL" id="WPK13144.1"/>
    </source>
</evidence>